<name>J4ULM9_TRIAS</name>
<evidence type="ECO:0000313" key="2">
    <source>
        <dbReference type="Proteomes" id="UP000002748"/>
    </source>
</evidence>
<organism evidence="1 2">
    <name type="scientific">Trichosporon asahii var. asahii (strain ATCC 90039 / CBS 2479 / JCM 2466 / KCTC 7840 / NBRC 103889/ NCYC 2677 / UAMH 7654)</name>
    <name type="common">Yeast</name>
    <dbReference type="NCBI Taxonomy" id="1186058"/>
    <lineage>
        <taxon>Eukaryota</taxon>
        <taxon>Fungi</taxon>
        <taxon>Dikarya</taxon>
        <taxon>Basidiomycota</taxon>
        <taxon>Agaricomycotina</taxon>
        <taxon>Tremellomycetes</taxon>
        <taxon>Trichosporonales</taxon>
        <taxon>Trichosporonaceae</taxon>
        <taxon>Trichosporon</taxon>
    </lineage>
</organism>
<dbReference type="Proteomes" id="UP000002748">
    <property type="component" value="Unassembled WGS sequence"/>
</dbReference>
<accession>J4ULM9</accession>
<dbReference type="EMBL" id="ALBS01000013">
    <property type="protein sequence ID" value="EJT52890.1"/>
    <property type="molecule type" value="Genomic_DNA"/>
</dbReference>
<reference evidence="1 2" key="1">
    <citation type="journal article" date="2012" name="Eukaryot. Cell">
        <title>Draft genome sequence of CBS 2479, the standard type strain of Trichosporon asahii.</title>
        <authorList>
            <person name="Yang R.Y."/>
            <person name="Li H.T."/>
            <person name="Zhu H."/>
            <person name="Zhou G.P."/>
            <person name="Wang M."/>
            <person name="Wang L."/>
        </authorList>
    </citation>
    <scope>NUCLEOTIDE SEQUENCE [LARGE SCALE GENOMIC DNA]</scope>
    <source>
        <strain evidence="2">ATCC 90039 / CBS 2479 / JCM 2466 / KCTC 7840 / NCYC 2677 / UAMH 7654</strain>
    </source>
</reference>
<dbReference type="RefSeq" id="XP_014183964.1">
    <property type="nucleotide sequence ID" value="XM_014328489.1"/>
</dbReference>
<dbReference type="VEuPathDB" id="FungiDB:A1Q1_00795"/>
<gene>
    <name evidence="1" type="ORF">A1Q1_00795</name>
</gene>
<dbReference type="KEGG" id="tasa:A1Q1_00795"/>
<evidence type="ECO:0000313" key="1">
    <source>
        <dbReference type="EMBL" id="EJT52890.1"/>
    </source>
</evidence>
<dbReference type="OrthoDB" id="2570610at2759"/>
<proteinExistence type="predicted"/>
<sequence>MLTGPKLRLRFGKLPAPSGAAFALVRKLLEERPMHFQELLHDGIRALGGETNRASSDIPSAEELTAKNIKKRGKAKAVKEEGSNPVPEGHPFVSGHYLKSRILPILQSQELITRTWGVPVEGTRLAAERNGEQTVIWKLNTEGWRADKWKKLMRPNLREGQIAAQGLEVKQIQEAEKKAQREADCDAGIAQRTEREAMAWKARPKGISYRLERLHLNPRRARNRAAKEERAAQDAALRREAEVAARKLLAGEN</sequence>
<protein>
    <submittedName>
        <fullName evidence="1">Uncharacterized protein</fullName>
    </submittedName>
</protein>
<comment type="caution">
    <text evidence="1">The sequence shown here is derived from an EMBL/GenBank/DDBJ whole genome shotgun (WGS) entry which is preliminary data.</text>
</comment>
<dbReference type="AlphaFoldDB" id="J4ULM9"/>
<dbReference type="HOGENOM" id="CLU_1129007_0_0_1"/>
<dbReference type="GeneID" id="25984309"/>